<evidence type="ECO:0000313" key="2">
    <source>
        <dbReference type="EMBL" id="SKB47269.1"/>
    </source>
</evidence>
<name>A0A1T5BJS2_9BACT</name>
<dbReference type="EMBL" id="FUZA01000001">
    <property type="protein sequence ID" value="SKB47269.1"/>
    <property type="molecule type" value="Genomic_DNA"/>
</dbReference>
<dbReference type="STRING" id="651661.SAMN05660293_00391"/>
<protein>
    <submittedName>
        <fullName evidence="2">Uncharacterized protein</fullName>
    </submittedName>
</protein>
<feature type="region of interest" description="Disordered" evidence="1">
    <location>
        <begin position="51"/>
        <end position="70"/>
    </location>
</feature>
<reference evidence="3" key="1">
    <citation type="submission" date="2017-02" db="EMBL/GenBank/DDBJ databases">
        <authorList>
            <person name="Varghese N."/>
            <person name="Submissions S."/>
        </authorList>
    </citation>
    <scope>NUCLEOTIDE SEQUENCE [LARGE SCALE GENOMIC DNA]</scope>
    <source>
        <strain evidence="3">DSM 22270</strain>
    </source>
</reference>
<feature type="compositionally biased region" description="Polar residues" evidence="1">
    <location>
        <begin position="51"/>
        <end position="68"/>
    </location>
</feature>
<dbReference type="Proteomes" id="UP000190897">
    <property type="component" value="Unassembled WGS sequence"/>
</dbReference>
<evidence type="ECO:0000256" key="1">
    <source>
        <dbReference type="SAM" id="MobiDB-lite"/>
    </source>
</evidence>
<gene>
    <name evidence="2" type="ORF">SAMN05660293_00391</name>
</gene>
<keyword evidence="3" id="KW-1185">Reference proteome</keyword>
<sequence>MDKEIQMSRLQKHIPLFASLTLVVFRSDRAQKNDSGQLVGERPFWRNNQVSSAHRAANSQDSPFNNDFVQIDQRHSITKGGFG</sequence>
<accession>A0A1T5BJS2</accession>
<organism evidence="2 3">
    <name type="scientific">Dyadobacter psychrophilus</name>
    <dbReference type="NCBI Taxonomy" id="651661"/>
    <lineage>
        <taxon>Bacteria</taxon>
        <taxon>Pseudomonadati</taxon>
        <taxon>Bacteroidota</taxon>
        <taxon>Cytophagia</taxon>
        <taxon>Cytophagales</taxon>
        <taxon>Spirosomataceae</taxon>
        <taxon>Dyadobacter</taxon>
    </lineage>
</organism>
<dbReference type="AlphaFoldDB" id="A0A1T5BJS2"/>
<evidence type="ECO:0000313" key="3">
    <source>
        <dbReference type="Proteomes" id="UP000190897"/>
    </source>
</evidence>
<proteinExistence type="predicted"/>